<protein>
    <submittedName>
        <fullName evidence="2">Uncharacterized protein</fullName>
    </submittedName>
</protein>
<dbReference type="Proteomes" id="UP000650467">
    <property type="component" value="Unassembled WGS sequence"/>
</dbReference>
<name>A0A835ST16_CHLIN</name>
<evidence type="ECO:0000313" key="2">
    <source>
        <dbReference type="EMBL" id="KAG2427744.1"/>
    </source>
</evidence>
<sequence>MASSACKDAGLLRMKTVSSPRNSSSPRPRQVCVGCASPAAGTAALKAFDKLQPEFTSQQARQLIDTFAIVEYVATKGDIQGLQQGFKDEFESLRQLLKDQRSEDKQLLKDQRSEDMQLLKDQRSEDMQRLKDQRSEDTQHHKDQHDELTQQYNQLRQWFIFMTLATLAFASVKPDTALGTILSFLSKLFGKP</sequence>
<evidence type="ECO:0000313" key="3">
    <source>
        <dbReference type="Proteomes" id="UP000650467"/>
    </source>
</evidence>
<proteinExistence type="predicted"/>
<keyword evidence="3" id="KW-1185">Reference proteome</keyword>
<accession>A0A835ST16</accession>
<dbReference type="EMBL" id="JAEHOC010000038">
    <property type="protein sequence ID" value="KAG2427744.1"/>
    <property type="molecule type" value="Genomic_DNA"/>
</dbReference>
<feature type="region of interest" description="Disordered" evidence="1">
    <location>
        <begin position="104"/>
        <end position="145"/>
    </location>
</feature>
<evidence type="ECO:0000256" key="1">
    <source>
        <dbReference type="SAM" id="MobiDB-lite"/>
    </source>
</evidence>
<comment type="caution">
    <text evidence="2">The sequence shown here is derived from an EMBL/GenBank/DDBJ whole genome shotgun (WGS) entry which is preliminary data.</text>
</comment>
<gene>
    <name evidence="2" type="ORF">HXX76_012069</name>
</gene>
<dbReference type="AlphaFoldDB" id="A0A835ST16"/>
<reference evidence="2" key="1">
    <citation type="journal article" date="2020" name="bioRxiv">
        <title>Comparative genomics of Chlamydomonas.</title>
        <authorList>
            <person name="Craig R.J."/>
            <person name="Hasan A.R."/>
            <person name="Ness R.W."/>
            <person name="Keightley P.D."/>
        </authorList>
    </citation>
    <scope>NUCLEOTIDE SEQUENCE</scope>
    <source>
        <strain evidence="2">SAG 7.73</strain>
    </source>
</reference>
<organism evidence="2 3">
    <name type="scientific">Chlamydomonas incerta</name>
    <dbReference type="NCBI Taxonomy" id="51695"/>
    <lineage>
        <taxon>Eukaryota</taxon>
        <taxon>Viridiplantae</taxon>
        <taxon>Chlorophyta</taxon>
        <taxon>core chlorophytes</taxon>
        <taxon>Chlorophyceae</taxon>
        <taxon>CS clade</taxon>
        <taxon>Chlamydomonadales</taxon>
        <taxon>Chlamydomonadaceae</taxon>
        <taxon>Chlamydomonas</taxon>
    </lineage>
</organism>